<reference evidence="8" key="2">
    <citation type="journal article" date="2014" name="Nat. Commun.">
        <title>The cavefish genome reveals candidate genes for eye loss.</title>
        <authorList>
            <person name="McGaugh S.E."/>
            <person name="Gross J.B."/>
            <person name="Aken B."/>
            <person name="Blin M."/>
            <person name="Borowsky R."/>
            <person name="Chalopin D."/>
            <person name="Hinaux H."/>
            <person name="Jeffery W.R."/>
            <person name="Keene A."/>
            <person name="Ma L."/>
            <person name="Minx P."/>
            <person name="Murphy D."/>
            <person name="O'Quin K.E."/>
            <person name="Retaux S."/>
            <person name="Rohner N."/>
            <person name="Searle S.M."/>
            <person name="Stahl B.A."/>
            <person name="Tabin C."/>
            <person name="Volff J.N."/>
            <person name="Yoshizawa M."/>
            <person name="Warren W.C."/>
        </authorList>
    </citation>
    <scope>NUCLEOTIDE SEQUENCE [LARGE SCALE GENOMIC DNA]</scope>
    <source>
        <strain evidence="8">female</strain>
    </source>
</reference>
<keyword evidence="5" id="KW-0812">Transmembrane</keyword>
<evidence type="ECO:0000256" key="2">
    <source>
        <dbReference type="ARBA" id="ARBA00022741"/>
    </source>
</evidence>
<feature type="compositionally biased region" description="Acidic residues" evidence="4">
    <location>
        <begin position="266"/>
        <end position="276"/>
    </location>
</feature>
<dbReference type="PANTHER" id="PTHR10903">
    <property type="entry name" value="GTPASE, IMAP FAMILY MEMBER-RELATED"/>
    <property type="match status" value="1"/>
</dbReference>
<dbReference type="Pfam" id="PF04548">
    <property type="entry name" value="AIG1"/>
    <property type="match status" value="1"/>
</dbReference>
<sequence>MEEPTTHSHEESTDLEPELRLVLLGFAGSGKSSVGNAVLGFKAFETRLSAESQKPVTQQCERKCGIVAGKKVAVIDTPDWFFSERPPKEVQGQLSLCKSLSGPGPHAFLLCVSVHRPGEQDLQALDALGKVFGPEALSKHTVVLFTRAERLSEDLPLEELLSGERKDLQEVVARCGNRYQVLELEEDDGKSVEKLLEKVEEMVNESGEEFYTFPSLKKADSEIRGTEGNEEPDLSSEIMCRKRGGGGEGGDEEEQGSEKAEKVSADDQEAVGDEDTTLSPPGPPPSFLRWMWDSVMGWVLWIPSLLRGSTLLGSFVGLFVGGVFGGVMGATVGSVATEVGRRKPQKAKEK</sequence>
<dbReference type="Proteomes" id="UP000018467">
    <property type="component" value="Unassembled WGS sequence"/>
</dbReference>
<dbReference type="GeneTree" id="ENSGT00940000165343"/>
<evidence type="ECO:0000313" key="7">
    <source>
        <dbReference type="Ensembl" id="ENSAMXP00000045606.1"/>
    </source>
</evidence>
<dbReference type="InterPro" id="IPR027417">
    <property type="entry name" value="P-loop_NTPase"/>
</dbReference>
<dbReference type="Ensembl" id="ENSAMXT00000034503.1">
    <property type="protein sequence ID" value="ENSAMXP00000034990.1"/>
    <property type="gene ID" value="ENSAMXG00000029085.1"/>
</dbReference>
<evidence type="ECO:0000313" key="8">
    <source>
        <dbReference type="Proteomes" id="UP000018467"/>
    </source>
</evidence>
<evidence type="ECO:0000259" key="6">
    <source>
        <dbReference type="PROSITE" id="PS51720"/>
    </source>
</evidence>
<dbReference type="InterPro" id="IPR045058">
    <property type="entry name" value="GIMA/IAN/Toc"/>
</dbReference>
<feature type="transmembrane region" description="Helical" evidence="5">
    <location>
        <begin position="312"/>
        <end position="336"/>
    </location>
</feature>
<dbReference type="SUPFAM" id="SSF52540">
    <property type="entry name" value="P-loop containing nucleoside triphosphate hydrolases"/>
    <property type="match status" value="1"/>
</dbReference>
<dbReference type="PANTHER" id="PTHR10903:SF167">
    <property type="entry name" value="GTPASE IMAP FAMILY MEMBER 6-RELATED"/>
    <property type="match status" value="1"/>
</dbReference>
<dbReference type="STRING" id="7994.ENSAMXP00000034990"/>
<comment type="similarity">
    <text evidence="1">Belongs to the TRAFAC class TrmE-Era-EngA-EngB-Septin-like GTPase superfamily. AIG1/Toc34/Toc159-like paraseptin GTPase family. IAN subfamily.</text>
</comment>
<feature type="compositionally biased region" description="Basic and acidic residues" evidence="4">
    <location>
        <begin position="256"/>
        <end position="265"/>
    </location>
</feature>
<dbReference type="PROSITE" id="PS51720">
    <property type="entry name" value="G_AIG1"/>
    <property type="match status" value="1"/>
</dbReference>
<name>A0A3B1JV49_ASTMX</name>
<dbReference type="GO" id="GO:0005525">
    <property type="term" value="F:GTP binding"/>
    <property type="evidence" value="ECO:0007669"/>
    <property type="project" value="UniProtKB-KW"/>
</dbReference>
<evidence type="ECO:0000256" key="4">
    <source>
        <dbReference type="SAM" id="MobiDB-lite"/>
    </source>
</evidence>
<keyword evidence="5" id="KW-1133">Transmembrane helix</keyword>
<reference evidence="7" key="3">
    <citation type="submission" date="2025-05" db="UniProtKB">
        <authorList>
            <consortium name="Ensembl"/>
        </authorList>
    </citation>
    <scope>IDENTIFICATION</scope>
</reference>
<evidence type="ECO:0000256" key="5">
    <source>
        <dbReference type="SAM" id="Phobius"/>
    </source>
</evidence>
<evidence type="ECO:0000256" key="1">
    <source>
        <dbReference type="ARBA" id="ARBA00008535"/>
    </source>
</evidence>
<keyword evidence="5" id="KW-0472">Membrane</keyword>
<organism evidence="7 8">
    <name type="scientific">Astyanax mexicanus</name>
    <name type="common">Blind cave fish</name>
    <name type="synonym">Astyanax fasciatus mexicanus</name>
    <dbReference type="NCBI Taxonomy" id="7994"/>
    <lineage>
        <taxon>Eukaryota</taxon>
        <taxon>Metazoa</taxon>
        <taxon>Chordata</taxon>
        <taxon>Craniata</taxon>
        <taxon>Vertebrata</taxon>
        <taxon>Euteleostomi</taxon>
        <taxon>Actinopterygii</taxon>
        <taxon>Neopterygii</taxon>
        <taxon>Teleostei</taxon>
        <taxon>Ostariophysi</taxon>
        <taxon>Characiformes</taxon>
        <taxon>Characoidei</taxon>
        <taxon>Acestrorhamphidae</taxon>
        <taxon>Acestrorhamphinae</taxon>
        <taxon>Astyanax</taxon>
    </lineage>
</organism>
<accession>A0A3B1JV49</accession>
<dbReference type="InterPro" id="IPR006703">
    <property type="entry name" value="G_AIG1"/>
</dbReference>
<dbReference type="AlphaFoldDB" id="A0A3B1JV49"/>
<evidence type="ECO:0000256" key="3">
    <source>
        <dbReference type="ARBA" id="ARBA00023134"/>
    </source>
</evidence>
<feature type="domain" description="AIG1-type G" evidence="6">
    <location>
        <begin position="16"/>
        <end position="220"/>
    </location>
</feature>
<dbReference type="Gene3D" id="3.40.50.300">
    <property type="entry name" value="P-loop containing nucleotide triphosphate hydrolases"/>
    <property type="match status" value="1"/>
</dbReference>
<keyword evidence="8" id="KW-1185">Reference proteome</keyword>
<dbReference type="FunFam" id="3.40.50.300:FF:002274">
    <property type="entry name" value="Si:dkeyp-69e1.8"/>
    <property type="match status" value="1"/>
</dbReference>
<reference evidence="8" key="1">
    <citation type="submission" date="2013-03" db="EMBL/GenBank/DDBJ databases">
        <authorList>
            <person name="Jeffery W."/>
            <person name="Warren W."/>
            <person name="Wilson R.K."/>
        </authorList>
    </citation>
    <scope>NUCLEOTIDE SEQUENCE</scope>
    <source>
        <strain evidence="8">female</strain>
    </source>
</reference>
<proteinExistence type="inferred from homology"/>
<protein>
    <submittedName>
        <fullName evidence="7">Si:dkeyp-69e1.8</fullName>
    </submittedName>
</protein>
<dbReference type="Ensembl" id="ENSAMXT00000047436.1">
    <property type="protein sequence ID" value="ENSAMXP00000045606.1"/>
    <property type="gene ID" value="ENSAMXG00000029085.1"/>
</dbReference>
<dbReference type="Bgee" id="ENSAMXG00000029085">
    <property type="expression patterns" value="Expressed in zone of skin and 14 other cell types or tissues"/>
</dbReference>
<feature type="region of interest" description="Disordered" evidence="4">
    <location>
        <begin position="221"/>
        <end position="284"/>
    </location>
</feature>
<keyword evidence="3" id="KW-0342">GTP-binding</keyword>
<keyword evidence="2" id="KW-0547">Nucleotide-binding</keyword>